<dbReference type="Gene3D" id="3.90.1140.10">
    <property type="entry name" value="Cyclic phosphodiesterase"/>
    <property type="match status" value="1"/>
</dbReference>
<comment type="catalytic activity">
    <reaction evidence="2">
        <text>a 3'-end 2',3'-cyclophospho-ribonucleotide-RNA + H2O = a 3'-end 2'-phospho-ribonucleotide-RNA + H(+)</text>
        <dbReference type="Rhea" id="RHEA:11828"/>
        <dbReference type="Rhea" id="RHEA-COMP:10464"/>
        <dbReference type="Rhea" id="RHEA-COMP:17353"/>
        <dbReference type="ChEBI" id="CHEBI:15377"/>
        <dbReference type="ChEBI" id="CHEBI:15378"/>
        <dbReference type="ChEBI" id="CHEBI:83064"/>
        <dbReference type="ChEBI" id="CHEBI:173113"/>
        <dbReference type="EC" id="3.1.4.58"/>
    </reaction>
</comment>
<feature type="short sequence motif" description="HXTX 2" evidence="2">
    <location>
        <begin position="130"/>
        <end position="133"/>
    </location>
</feature>
<reference evidence="3 4" key="2">
    <citation type="journal article" date="2016" name="Int. J. Syst. Evol. Microbiol.">
        <title>Bacillus gobiensis sp. nov., isolated from a soil sample.</title>
        <authorList>
            <person name="Liu B."/>
            <person name="Liu G.H."/>
            <person name="Cetin S."/>
            <person name="Schumann P."/>
            <person name="Pan Z.Z."/>
            <person name="Chen Q.Q."/>
        </authorList>
    </citation>
    <scope>NUCLEOTIDE SEQUENCE [LARGE SCALE GENOMIC DNA]</scope>
    <source>
        <strain evidence="3 4">FJAT-4402</strain>
    </source>
</reference>
<dbReference type="NCBIfam" id="TIGR02258">
    <property type="entry name" value="2_5_ligase"/>
    <property type="match status" value="1"/>
</dbReference>
<comment type="similarity">
    <text evidence="2">Belongs to the 2H phosphoesterase superfamily. ThpR family.</text>
</comment>
<accession>A0A0M4G9I5</accession>
<dbReference type="GO" id="GO:0008664">
    <property type="term" value="F:RNA 2',3'-cyclic 3'-phosphodiesterase activity"/>
    <property type="evidence" value="ECO:0007669"/>
    <property type="project" value="UniProtKB-EC"/>
</dbReference>
<dbReference type="EC" id="3.1.4.58" evidence="2"/>
<reference evidence="4" key="1">
    <citation type="submission" date="2015-08" db="EMBL/GenBank/DDBJ databases">
        <title>Genome sequencing project for genomic taxonomy and phylogenomics of Bacillus-like bacteria.</title>
        <authorList>
            <person name="Liu B."/>
            <person name="Wang J."/>
            <person name="Zhu Y."/>
            <person name="Liu G."/>
            <person name="Chen Q."/>
            <person name="Chen Z."/>
            <person name="Lan J."/>
            <person name="Che J."/>
            <person name="Ge C."/>
            <person name="Shi H."/>
            <person name="Pan Z."/>
            <person name="Liu X."/>
        </authorList>
    </citation>
    <scope>NUCLEOTIDE SEQUENCE [LARGE SCALE GENOMIC DNA]</scope>
    <source>
        <strain evidence="4">FJAT-4402</strain>
    </source>
</reference>
<evidence type="ECO:0000256" key="2">
    <source>
        <dbReference type="HAMAP-Rule" id="MF_01940"/>
    </source>
</evidence>
<dbReference type="OrthoDB" id="9789350at2"/>
<dbReference type="InterPro" id="IPR004175">
    <property type="entry name" value="RNA_CPDase"/>
</dbReference>
<evidence type="ECO:0000256" key="1">
    <source>
        <dbReference type="ARBA" id="ARBA00022801"/>
    </source>
</evidence>
<keyword evidence="1 2" id="KW-0378">Hydrolase</keyword>
<dbReference type="HAMAP" id="MF_01940">
    <property type="entry name" value="RNA_CPDase"/>
    <property type="match status" value="1"/>
</dbReference>
<dbReference type="PANTHER" id="PTHR35561">
    <property type="entry name" value="RNA 2',3'-CYCLIC PHOSPHODIESTERASE"/>
    <property type="match status" value="1"/>
</dbReference>
<evidence type="ECO:0000313" key="3">
    <source>
        <dbReference type="EMBL" id="ALC82058.1"/>
    </source>
</evidence>
<dbReference type="GO" id="GO:0004113">
    <property type="term" value="F:2',3'-cyclic-nucleotide 3'-phosphodiesterase activity"/>
    <property type="evidence" value="ECO:0007669"/>
    <property type="project" value="InterPro"/>
</dbReference>
<organism evidence="3 4">
    <name type="scientific">Bacillus gobiensis</name>
    <dbReference type="NCBI Taxonomy" id="1441095"/>
    <lineage>
        <taxon>Bacteria</taxon>
        <taxon>Bacillati</taxon>
        <taxon>Bacillota</taxon>
        <taxon>Bacilli</taxon>
        <taxon>Bacillales</taxon>
        <taxon>Bacillaceae</taxon>
        <taxon>Bacillus</taxon>
    </lineage>
</organism>
<gene>
    <name evidence="3" type="ORF">AM592_10910</name>
</gene>
<name>A0A0M4G9I5_9BACI</name>
<dbReference type="Proteomes" id="UP000067625">
    <property type="component" value="Chromosome"/>
</dbReference>
<dbReference type="Pfam" id="PF13563">
    <property type="entry name" value="2_5_RNA_ligase2"/>
    <property type="match status" value="1"/>
</dbReference>
<proteinExistence type="inferred from homology"/>
<dbReference type="AlphaFoldDB" id="A0A0M4G9I5"/>
<dbReference type="PATRIC" id="fig|1441095.3.peg.2402"/>
<protein>
    <recommendedName>
        <fullName evidence="2">RNA 2',3'-cyclic phosphodiesterase</fullName>
        <shortName evidence="2">RNA 2',3'-CPDase</shortName>
        <ecNumber evidence="2">3.1.4.58</ecNumber>
    </recommendedName>
</protein>
<keyword evidence="4" id="KW-1185">Reference proteome</keyword>
<dbReference type="PANTHER" id="PTHR35561:SF1">
    <property type="entry name" value="RNA 2',3'-CYCLIC PHOSPHODIESTERASE"/>
    <property type="match status" value="1"/>
</dbReference>
<dbReference type="STRING" id="1441095.AM592_10910"/>
<evidence type="ECO:0000313" key="4">
    <source>
        <dbReference type="Proteomes" id="UP000067625"/>
    </source>
</evidence>
<comment type="function">
    <text evidence="2">Hydrolyzes RNA 2',3'-cyclic phosphodiester to an RNA 2'-phosphomonoester.</text>
</comment>
<dbReference type="SUPFAM" id="SSF55144">
    <property type="entry name" value="LigT-like"/>
    <property type="match status" value="1"/>
</dbReference>
<feature type="short sequence motif" description="HXTX 1" evidence="2">
    <location>
        <begin position="44"/>
        <end position="47"/>
    </location>
</feature>
<feature type="active site" description="Proton donor" evidence="2">
    <location>
        <position position="44"/>
    </location>
</feature>
<feature type="active site" description="Proton acceptor" evidence="2">
    <location>
        <position position="130"/>
    </location>
</feature>
<dbReference type="RefSeq" id="WP_053603839.1">
    <property type="nucleotide sequence ID" value="NZ_CP012600.1"/>
</dbReference>
<dbReference type="InterPro" id="IPR009097">
    <property type="entry name" value="Cyclic_Pdiesterase"/>
</dbReference>
<dbReference type="EMBL" id="CP012600">
    <property type="protein sequence ID" value="ALC82058.1"/>
    <property type="molecule type" value="Genomic_DNA"/>
</dbReference>
<sequence>MDNNTYHYFIGIPFPMPMAEQIHEKLVQSPAFSFGKYVHPADYHLTLVFLGKSDDAQLHIVAKNIKEIAGKTERIPLHFMHTNVFGDARRPRIFFIRPEHSDALMDLREEVKQVAEEAGFYIEKRPFKPHVTIAKKWKQEGSYPGNAEADQLFDLDMKDLFDRITIFKTHLNKSPMYESIYTSELKGSSF</sequence>